<dbReference type="GO" id="GO:0005524">
    <property type="term" value="F:ATP binding"/>
    <property type="evidence" value="ECO:0007669"/>
    <property type="project" value="UniProtKB-KW"/>
</dbReference>
<dbReference type="GO" id="GO:0016887">
    <property type="term" value="F:ATP hydrolysis activity"/>
    <property type="evidence" value="ECO:0007669"/>
    <property type="project" value="InterPro"/>
</dbReference>
<dbReference type="STRING" id="1302272.FC96_GL001492"/>
<dbReference type="Pfam" id="PF00005">
    <property type="entry name" value="ABC_tran"/>
    <property type="match status" value="1"/>
</dbReference>
<keyword evidence="6" id="KW-1185">Reference proteome</keyword>
<sequence>MARVLKFDDVSVTRGNRQIIKHLSWEVNTGENWAILGLNGAGKTTMLKMIQGDLWPTSGRLEVLGGVFGHTSIPKLKTKIGWVSTALQDQLHPGDRVEGIVLSGKFASIGIYQPVTAADIEEATAILTQMGGTKLIGKPYAVLSQGERQLVLIARAMMAHPQLLILDEPCNGLDLFAREELLQRVAAIAQLPNAPALLLVSHYTEEILPCFKHVLLLRQGEIVRSGPRQRVLTVDNLSAFYQKPIQTVTVRGDRLAVYPQ</sequence>
<dbReference type="PATRIC" id="fig|1302272.5.peg.1508"/>
<dbReference type="PROSITE" id="PS00211">
    <property type="entry name" value="ABC_TRANSPORTER_1"/>
    <property type="match status" value="1"/>
</dbReference>
<gene>
    <name evidence="5" type="ORF">FC96_GL001492</name>
</gene>
<evidence type="ECO:0000256" key="2">
    <source>
        <dbReference type="ARBA" id="ARBA00022741"/>
    </source>
</evidence>
<dbReference type="PROSITE" id="PS50893">
    <property type="entry name" value="ABC_TRANSPORTER_2"/>
    <property type="match status" value="1"/>
</dbReference>
<reference evidence="5 6" key="1">
    <citation type="journal article" date="2015" name="Genome Announc.">
        <title>Expanding the biotechnology potential of lactobacilli through comparative genomics of 213 strains and associated genera.</title>
        <authorList>
            <person name="Sun Z."/>
            <person name="Harris H.M."/>
            <person name="McCann A."/>
            <person name="Guo C."/>
            <person name="Argimon S."/>
            <person name="Zhang W."/>
            <person name="Yang X."/>
            <person name="Jeffery I.B."/>
            <person name="Cooney J.C."/>
            <person name="Kagawa T.F."/>
            <person name="Liu W."/>
            <person name="Song Y."/>
            <person name="Salvetti E."/>
            <person name="Wrobel A."/>
            <person name="Rasinkangas P."/>
            <person name="Parkhill J."/>
            <person name="Rea M.C."/>
            <person name="O'Sullivan O."/>
            <person name="Ritari J."/>
            <person name="Douillard F.P."/>
            <person name="Paul Ross R."/>
            <person name="Yang R."/>
            <person name="Briner A.E."/>
            <person name="Felis G.E."/>
            <person name="de Vos W.M."/>
            <person name="Barrangou R."/>
            <person name="Klaenhammer T.R."/>
            <person name="Caufield P.W."/>
            <person name="Cui Y."/>
            <person name="Zhang H."/>
            <person name="O'Toole P.W."/>
        </authorList>
    </citation>
    <scope>NUCLEOTIDE SEQUENCE [LARGE SCALE GENOMIC DNA]</scope>
    <source>
        <strain evidence="5 6">JCM 15530</strain>
    </source>
</reference>
<feature type="domain" description="ABC transporter" evidence="4">
    <location>
        <begin position="5"/>
        <end position="244"/>
    </location>
</feature>
<dbReference type="SUPFAM" id="SSF52540">
    <property type="entry name" value="P-loop containing nucleoside triphosphate hydrolases"/>
    <property type="match status" value="1"/>
</dbReference>
<dbReference type="Gene3D" id="3.40.50.300">
    <property type="entry name" value="P-loop containing nucleotide triphosphate hydrolases"/>
    <property type="match status" value="1"/>
</dbReference>
<dbReference type="InterPro" id="IPR003439">
    <property type="entry name" value="ABC_transporter-like_ATP-bd"/>
</dbReference>
<dbReference type="AlphaFoldDB" id="A0A0R1HZJ8"/>
<keyword evidence="1" id="KW-0813">Transport</keyword>
<keyword evidence="3" id="KW-0067">ATP-binding</keyword>
<evidence type="ECO:0000256" key="1">
    <source>
        <dbReference type="ARBA" id="ARBA00022448"/>
    </source>
</evidence>
<proteinExistence type="predicted"/>
<name>A0A0R1HZJ8_9LACO</name>
<dbReference type="PANTHER" id="PTHR42734">
    <property type="entry name" value="METAL TRANSPORT SYSTEM ATP-BINDING PROTEIN TM_0124-RELATED"/>
    <property type="match status" value="1"/>
</dbReference>
<dbReference type="InterPro" id="IPR027417">
    <property type="entry name" value="P-loop_NTPase"/>
</dbReference>
<accession>A0A0R1HZJ8</accession>
<organism evidence="5 6">
    <name type="scientific">Secundilactobacillus kimchicus JCM 15530</name>
    <dbReference type="NCBI Taxonomy" id="1302272"/>
    <lineage>
        <taxon>Bacteria</taxon>
        <taxon>Bacillati</taxon>
        <taxon>Bacillota</taxon>
        <taxon>Bacilli</taxon>
        <taxon>Lactobacillales</taxon>
        <taxon>Lactobacillaceae</taxon>
        <taxon>Secundilactobacillus</taxon>
    </lineage>
</organism>
<evidence type="ECO:0000313" key="6">
    <source>
        <dbReference type="Proteomes" id="UP000050911"/>
    </source>
</evidence>
<dbReference type="EMBL" id="AZCX01000003">
    <property type="protein sequence ID" value="KRK48391.1"/>
    <property type="molecule type" value="Genomic_DNA"/>
</dbReference>
<dbReference type="SMART" id="SM00382">
    <property type="entry name" value="AAA"/>
    <property type="match status" value="1"/>
</dbReference>
<dbReference type="OrthoDB" id="9789994at2"/>
<dbReference type="InterPro" id="IPR017871">
    <property type="entry name" value="ABC_transporter-like_CS"/>
</dbReference>
<dbReference type="InterPro" id="IPR050153">
    <property type="entry name" value="Metal_Ion_Import_ABC"/>
</dbReference>
<comment type="caution">
    <text evidence="5">The sequence shown here is derived from an EMBL/GenBank/DDBJ whole genome shotgun (WGS) entry which is preliminary data.</text>
</comment>
<dbReference type="Proteomes" id="UP000050911">
    <property type="component" value="Unassembled WGS sequence"/>
</dbReference>
<dbReference type="InterPro" id="IPR003593">
    <property type="entry name" value="AAA+_ATPase"/>
</dbReference>
<evidence type="ECO:0000313" key="5">
    <source>
        <dbReference type="EMBL" id="KRK48391.1"/>
    </source>
</evidence>
<evidence type="ECO:0000259" key="4">
    <source>
        <dbReference type="PROSITE" id="PS50893"/>
    </source>
</evidence>
<dbReference type="RefSeq" id="WP_054660158.1">
    <property type="nucleotide sequence ID" value="NZ_AZCX01000003.1"/>
</dbReference>
<evidence type="ECO:0000256" key="3">
    <source>
        <dbReference type="ARBA" id="ARBA00022840"/>
    </source>
</evidence>
<keyword evidence="2" id="KW-0547">Nucleotide-binding</keyword>
<protein>
    <submittedName>
        <fullName evidence="5">ABC superfamily ATP binding cassette transporter, ABC protein</fullName>
    </submittedName>
</protein>